<dbReference type="Pfam" id="PF00505">
    <property type="entry name" value="HMG_box"/>
    <property type="match status" value="2"/>
</dbReference>
<feature type="region of interest" description="Disordered" evidence="2">
    <location>
        <begin position="1699"/>
        <end position="1830"/>
    </location>
</feature>
<feature type="region of interest" description="Disordered" evidence="2">
    <location>
        <begin position="1002"/>
        <end position="1041"/>
    </location>
</feature>
<feature type="compositionally biased region" description="Polar residues" evidence="2">
    <location>
        <begin position="1103"/>
        <end position="1113"/>
    </location>
</feature>
<feature type="compositionally biased region" description="Polar residues" evidence="2">
    <location>
        <begin position="651"/>
        <end position="660"/>
    </location>
</feature>
<feature type="domain" description="HMG box" evidence="3">
    <location>
        <begin position="580"/>
        <end position="648"/>
    </location>
</feature>
<gene>
    <name evidence="4" type="ORF">BSTOLATCC_MIC5080</name>
</gene>
<protein>
    <recommendedName>
        <fullName evidence="3">HMG box domain-containing protein</fullName>
    </recommendedName>
</protein>
<feature type="compositionally biased region" description="Polar residues" evidence="2">
    <location>
        <begin position="1533"/>
        <end position="1547"/>
    </location>
</feature>
<accession>A0AAU9ID37</accession>
<feature type="region of interest" description="Disordered" evidence="2">
    <location>
        <begin position="645"/>
        <end position="682"/>
    </location>
</feature>
<evidence type="ECO:0000313" key="5">
    <source>
        <dbReference type="Proteomes" id="UP001162131"/>
    </source>
</evidence>
<dbReference type="PROSITE" id="PS50118">
    <property type="entry name" value="HMG_BOX_2"/>
    <property type="match status" value="2"/>
</dbReference>
<feature type="region of interest" description="Disordered" evidence="2">
    <location>
        <begin position="280"/>
        <end position="313"/>
    </location>
</feature>
<feature type="compositionally biased region" description="Polar residues" evidence="2">
    <location>
        <begin position="1753"/>
        <end position="1772"/>
    </location>
</feature>
<keyword evidence="1" id="KW-0238">DNA-binding</keyword>
<evidence type="ECO:0000256" key="1">
    <source>
        <dbReference type="PROSITE-ProRule" id="PRU00267"/>
    </source>
</evidence>
<feature type="compositionally biased region" description="Basic and acidic residues" evidence="2">
    <location>
        <begin position="1114"/>
        <end position="1128"/>
    </location>
</feature>
<feature type="region of interest" description="Disordered" evidence="2">
    <location>
        <begin position="1298"/>
        <end position="1671"/>
    </location>
</feature>
<feature type="region of interest" description="Disordered" evidence="2">
    <location>
        <begin position="468"/>
        <end position="501"/>
    </location>
</feature>
<dbReference type="GO" id="GO:0005634">
    <property type="term" value="C:nucleus"/>
    <property type="evidence" value="ECO:0007669"/>
    <property type="project" value="UniProtKB-UniRule"/>
</dbReference>
<feature type="compositionally biased region" description="Basic and acidic residues" evidence="2">
    <location>
        <begin position="1226"/>
        <end position="1241"/>
    </location>
</feature>
<feature type="compositionally biased region" description="Basic and acidic residues" evidence="2">
    <location>
        <begin position="1321"/>
        <end position="1532"/>
    </location>
</feature>
<feature type="compositionally biased region" description="Basic and acidic residues" evidence="2">
    <location>
        <begin position="291"/>
        <end position="305"/>
    </location>
</feature>
<feature type="compositionally biased region" description="Basic and acidic residues" evidence="2">
    <location>
        <begin position="694"/>
        <end position="733"/>
    </location>
</feature>
<feature type="compositionally biased region" description="Basic and acidic residues" evidence="2">
    <location>
        <begin position="1136"/>
        <end position="1156"/>
    </location>
</feature>
<feature type="DNA-binding region" description="HMG box" evidence="1">
    <location>
        <begin position="765"/>
        <end position="833"/>
    </location>
</feature>
<feature type="compositionally biased region" description="Basic and acidic residues" evidence="2">
    <location>
        <begin position="964"/>
        <end position="979"/>
    </location>
</feature>
<feature type="compositionally biased region" description="Basic and acidic residues" evidence="2">
    <location>
        <begin position="468"/>
        <end position="479"/>
    </location>
</feature>
<organism evidence="4 5">
    <name type="scientific">Blepharisma stoltei</name>
    <dbReference type="NCBI Taxonomy" id="1481888"/>
    <lineage>
        <taxon>Eukaryota</taxon>
        <taxon>Sar</taxon>
        <taxon>Alveolata</taxon>
        <taxon>Ciliophora</taxon>
        <taxon>Postciliodesmatophora</taxon>
        <taxon>Heterotrichea</taxon>
        <taxon>Heterotrichida</taxon>
        <taxon>Blepharismidae</taxon>
        <taxon>Blepharisma</taxon>
    </lineage>
</organism>
<feature type="region of interest" description="Disordered" evidence="2">
    <location>
        <begin position="1103"/>
        <end position="1201"/>
    </location>
</feature>
<feature type="compositionally biased region" description="Basic residues" evidence="2">
    <location>
        <begin position="921"/>
        <end position="933"/>
    </location>
</feature>
<dbReference type="GO" id="GO:0003677">
    <property type="term" value="F:DNA binding"/>
    <property type="evidence" value="ECO:0007669"/>
    <property type="project" value="UniProtKB-UniRule"/>
</dbReference>
<dbReference type="CDD" id="cd00084">
    <property type="entry name" value="HMG-box_SF"/>
    <property type="match status" value="1"/>
</dbReference>
<feature type="compositionally biased region" description="Basic and acidic residues" evidence="2">
    <location>
        <begin position="1611"/>
        <end position="1633"/>
    </location>
</feature>
<feature type="region of interest" description="Disordered" evidence="2">
    <location>
        <begin position="1215"/>
        <end position="1246"/>
    </location>
</feature>
<dbReference type="InterPro" id="IPR036910">
    <property type="entry name" value="HMG_box_dom_sf"/>
</dbReference>
<dbReference type="InterPro" id="IPR009071">
    <property type="entry name" value="HMG_box_dom"/>
</dbReference>
<feature type="compositionally biased region" description="Polar residues" evidence="2">
    <location>
        <begin position="1792"/>
        <end position="1805"/>
    </location>
</feature>
<feature type="compositionally biased region" description="Polar residues" evidence="2">
    <location>
        <begin position="1713"/>
        <end position="1741"/>
    </location>
</feature>
<feature type="compositionally biased region" description="Basic and acidic residues" evidence="2">
    <location>
        <begin position="1164"/>
        <end position="1175"/>
    </location>
</feature>
<evidence type="ECO:0000313" key="4">
    <source>
        <dbReference type="EMBL" id="CAG9311820.1"/>
    </source>
</evidence>
<reference evidence="4" key="1">
    <citation type="submission" date="2021-09" db="EMBL/GenBank/DDBJ databases">
        <authorList>
            <consortium name="AG Swart"/>
            <person name="Singh M."/>
            <person name="Singh A."/>
            <person name="Seah K."/>
            <person name="Emmerich C."/>
        </authorList>
    </citation>
    <scope>NUCLEOTIDE SEQUENCE</scope>
    <source>
        <strain evidence="4">ATCC30299</strain>
    </source>
</reference>
<keyword evidence="5" id="KW-1185">Reference proteome</keyword>
<feature type="compositionally biased region" description="Basic and acidic residues" evidence="2">
    <location>
        <begin position="1700"/>
        <end position="1712"/>
    </location>
</feature>
<feature type="region of interest" description="Disordered" evidence="2">
    <location>
        <begin position="914"/>
        <end position="952"/>
    </location>
</feature>
<evidence type="ECO:0000256" key="2">
    <source>
        <dbReference type="SAM" id="MobiDB-lite"/>
    </source>
</evidence>
<dbReference type="Gene3D" id="1.10.30.10">
    <property type="entry name" value="High mobility group box domain"/>
    <property type="match status" value="2"/>
</dbReference>
<feature type="DNA-binding region" description="HMG box" evidence="1">
    <location>
        <begin position="580"/>
        <end position="648"/>
    </location>
</feature>
<feature type="compositionally biased region" description="Basic and acidic residues" evidence="2">
    <location>
        <begin position="1004"/>
        <end position="1019"/>
    </location>
</feature>
<name>A0AAU9ID37_9CILI</name>
<feature type="region of interest" description="Disordered" evidence="2">
    <location>
        <begin position="694"/>
        <end position="743"/>
    </location>
</feature>
<dbReference type="SMART" id="SM00398">
    <property type="entry name" value="HMG"/>
    <property type="match status" value="2"/>
</dbReference>
<dbReference type="SUPFAM" id="SSF47095">
    <property type="entry name" value="HMG-box"/>
    <property type="match status" value="2"/>
</dbReference>
<feature type="domain" description="HMG box" evidence="3">
    <location>
        <begin position="765"/>
        <end position="833"/>
    </location>
</feature>
<evidence type="ECO:0000259" key="3">
    <source>
        <dbReference type="PROSITE" id="PS50118"/>
    </source>
</evidence>
<sequence>MKDSPPHRALSNWFKKNYSKQVAKSAHFNPISGSLTYSNSAIIFPSHSRSRARSSSPSYVFPTKADSSMLNDEFVVGCSVCGTQAVEEAYYTYNNSPPPVRPSHYSYCPDLNDPNSGAYTRIIEIVEKESECVPKNEISSIKRIETGESPEKFDRNYSSPFRYRKEGSSISPHERKIVYKEISPPPRVGLTPLNYEDKQIVKECGLTNNAAKYYVQEEERTRVVTRRAEYASRPVGISRTIIRTEKDGQGINENLEENKELLTTEKTKFSSKQLLLSKLQRRSDLSPSKTNEIERGRQRLKRHEEMEEEPRDPRVIPQRYETKPTRIHLDVNEIENSSNYVQNYDCGNSPDTVYQSPYRRIVMTETVYHFQIDPINYRYKEKPRHSFGNLSSEMSDISETGSYKEANTHFKDPAGGLNSISDIDNLIAKALEDLPGYNEKNIPKKIIEMDEYPSQHRQISMESYISEDSKEIEKNKKNNENSPYKKNKSETNISEGKRPETFLSGDFTYSNSLLSKSQQFSSDLDKSLPIKDSLRSFYENEEMCREGFSEEMGRGALNEEISNKEDFNRELLNEDSEGSLSQPKTAYFYFHQDRWPIYQAEKSSLTSAERTKLIEKEWNELSEAEKDHYIEKAVLERDLLLNQEEARSDSSNKLPSSQLLNKEDEQSDMDSPSFGPKTPETDFMYFSQNKEAENENLKSNEEFSASKKWDSSEAEKAVEMAEENQFKDEKELEVPEENSSYRSQQLYNSDAITKAEGESFSAFLPSKPKTACFYYYQDRKLSLEAERPDLNNAEHIKIAEKEWLGLSGEEKAPYIEKAIKDNEKYEKDKNLYFSSGEPENLSDLKLFKYSSLGIKEENKEDLSEEAKIVTGSSGKGSIFTFREENEAQVPEIIGNSEEDAEIVYEEIVESMPEPIQDMKPIKKGKKAKVRSGKKSSQLKEVNQDEPKESDEIKVIEKFEDIEYEIPEEKDAGYQREENSPNKSNPIDLGLINLEENTILEENEEGKQILRTDQEEKISKNGETYPEKVPASNLSQKTSYKTDKSDNLADNLIHIKSSEIALISDSDIFLSEADKLSEENQELSPRFNTLPSTQKVFLIEPQSKSFSAENTSQEKVFDLPKQIKNENKTSRSSVGEASEKDSQYSESRAESSRDSIKRALGGDIKQGKNKLEENKSGVKKRVVSRTRPINSPQEKIEPMSNFSSISKNLTTNKAASYSASLGDEESDRGSIEYAKTEGKGNEENYEGYLHGEITKNDEETSEKMWSKENEYIDLHSYEPSHESEEERSLNGSGNIFMKSQEEIYTNQEEKSLNESGKLFIKNSEEMHTSDEEEMLQKENKIINMKINEEKLQKGSQKLYEEEKKIQEISKKSIEEEKLQIENKVMKPNEEETHKGRQKPYEEEKKSREISKKTGEERYSRDEEEKLQTEKKVIKPNEEEISKERQEIIMKKTVEERYKRSEEEKLQTEKRVIKPNEEEIQKESQKLYEEEKKSIEIIKKKSDEERYSRDEEKPKRDEENINKKSEKIEKEIQRSNEQTQGSKSPFIKSSQEDIKKKDDEKLQKGSKNTIKPVQEESTRKDVEKSQKDSKSIYIKPHNEEIYISDEENQSDPEVPKYENKSVKNYEEKLRERMEPSDEEIDSRDLEGSQNEAHLNIEPEIYEESYSQKPQKREILLEDQDSDLKALFAGKKERDLIYQQKVFNDKPKELIENRPQKQLSSLQNQPKGTSQKRIESSNSSTQSFKIDDSENPSKPLKTQSVIKLQKDPSNVSGPQKLSECLLQKEEKNIKKQQKPSSNLSIKLAQQEQMSRHRANTEEAARSQGSNSPMLYPQYPYPYQQAYLPPPPNVYNSQYQPYGIPSPYPYPPSYSPGLYPPSPPNPSPASYDPSYINYLKSIIAQSEQYQISNSGNTPKSNNSYSYRINKRTSYEEIRLFHQLQEESAIKIQRAFRKVRKSKYSYQKSSVHEVQTDEIPFLRLITSEEESRRLYKALLLIGTYGEFLEGRGLNLLP</sequence>
<comment type="caution">
    <text evidence="4">The sequence shown here is derived from an EMBL/GenBank/DDBJ whole genome shotgun (WGS) entry which is preliminary data.</text>
</comment>
<feature type="region of interest" description="Disordered" evidence="2">
    <location>
        <begin position="964"/>
        <end position="988"/>
    </location>
</feature>
<proteinExistence type="predicted"/>
<feature type="compositionally biased region" description="Basic and acidic residues" evidence="2">
    <location>
        <begin position="941"/>
        <end position="952"/>
    </location>
</feature>
<dbReference type="EMBL" id="CAJZBQ010000005">
    <property type="protein sequence ID" value="CAG9311820.1"/>
    <property type="molecule type" value="Genomic_DNA"/>
</dbReference>
<dbReference type="Proteomes" id="UP001162131">
    <property type="component" value="Unassembled WGS sequence"/>
</dbReference>
<feature type="compositionally biased region" description="Basic and acidic residues" evidence="2">
    <location>
        <begin position="1571"/>
        <end position="1598"/>
    </location>
</feature>
<feature type="compositionally biased region" description="Basic and acidic residues" evidence="2">
    <location>
        <begin position="1548"/>
        <end position="1561"/>
    </location>
</feature>
<keyword evidence="1" id="KW-0539">Nucleus</keyword>